<dbReference type="AlphaFoldDB" id="A0A377Q7J1"/>
<dbReference type="PANTHER" id="PTHR30093:SF47">
    <property type="entry name" value="TYPE IV PILUS NON-CORE MINOR PILIN PILE"/>
    <property type="match status" value="1"/>
</dbReference>
<dbReference type="GO" id="GO:0043683">
    <property type="term" value="P:type IV pilus assembly"/>
    <property type="evidence" value="ECO:0007669"/>
    <property type="project" value="InterPro"/>
</dbReference>
<name>A0A377Q7J1_9NEIS</name>
<keyword evidence="5" id="KW-1185">Reference proteome</keyword>
<proteinExistence type="predicted"/>
<sequence length="143" mass="15727">MKKNGFTLIEMMIVVAIIAILASIAIPSYQRYIRQAAAKSAAGDLVSLSLFFEQKLQRRLSYEFTGADGNVIDELTTNTTETTKALVTGWQPSQSDFTYKTIIADDRNSYSLTAISTKFTCTLKLTSANDRKATGADCGFTSW</sequence>
<feature type="transmembrane region" description="Helical" evidence="1">
    <location>
        <begin position="6"/>
        <end position="26"/>
    </location>
</feature>
<accession>A0A377Q7J1</accession>
<dbReference type="OrthoDB" id="6905301at2"/>
<keyword evidence="1" id="KW-0812">Transmembrane</keyword>
<reference evidence="2 4" key="1">
    <citation type="submission" date="2018-06" db="EMBL/GenBank/DDBJ databases">
        <authorList>
            <consortium name="Pathogen Informatics"/>
            <person name="Doyle S."/>
        </authorList>
    </citation>
    <scope>NUCLEOTIDE SEQUENCE [LARGE SCALE GENOMIC DNA]</scope>
    <source>
        <strain evidence="2 4">NCTC11159</strain>
    </source>
</reference>
<dbReference type="Gene3D" id="3.30.700.10">
    <property type="entry name" value="Glycoprotein, Type 4 Pilin"/>
    <property type="match status" value="1"/>
</dbReference>
<protein>
    <submittedName>
        <fullName evidence="2">Serogroup A1</fullName>
    </submittedName>
    <submittedName>
        <fullName evidence="3">Type IV pilus assembly protein PilE</fullName>
    </submittedName>
</protein>
<dbReference type="Pfam" id="PF07963">
    <property type="entry name" value="N_methyl"/>
    <property type="match status" value="1"/>
</dbReference>
<organism evidence="2 4">
    <name type="scientific">Iodobacter fluviatilis</name>
    <dbReference type="NCBI Taxonomy" id="537"/>
    <lineage>
        <taxon>Bacteria</taxon>
        <taxon>Pseudomonadati</taxon>
        <taxon>Pseudomonadota</taxon>
        <taxon>Betaproteobacteria</taxon>
        <taxon>Neisseriales</taxon>
        <taxon>Chitinibacteraceae</taxon>
        <taxon>Iodobacter</taxon>
    </lineage>
</organism>
<reference evidence="3 5" key="2">
    <citation type="submission" date="2019-03" db="EMBL/GenBank/DDBJ databases">
        <title>Genomic Encyclopedia of Type Strains, Phase IV (KMG-IV): sequencing the most valuable type-strain genomes for metagenomic binning, comparative biology and taxonomic classification.</title>
        <authorList>
            <person name="Goeker M."/>
        </authorList>
    </citation>
    <scope>NUCLEOTIDE SEQUENCE [LARGE SCALE GENOMIC DNA]</scope>
    <source>
        <strain evidence="3 5">DSM 3764</strain>
    </source>
</reference>
<evidence type="ECO:0000313" key="4">
    <source>
        <dbReference type="Proteomes" id="UP000255108"/>
    </source>
</evidence>
<dbReference type="EMBL" id="UGHR01000001">
    <property type="protein sequence ID" value="STQ90529.1"/>
    <property type="molecule type" value="Genomic_DNA"/>
</dbReference>
<evidence type="ECO:0000313" key="2">
    <source>
        <dbReference type="EMBL" id="STQ90529.1"/>
    </source>
</evidence>
<dbReference type="SUPFAM" id="SSF54523">
    <property type="entry name" value="Pili subunits"/>
    <property type="match status" value="1"/>
</dbReference>
<dbReference type="Proteomes" id="UP000295794">
    <property type="component" value="Unassembled WGS sequence"/>
</dbReference>
<dbReference type="NCBIfam" id="TIGR02532">
    <property type="entry name" value="IV_pilin_GFxxxE"/>
    <property type="match status" value="1"/>
</dbReference>
<dbReference type="Pfam" id="PF16732">
    <property type="entry name" value="ComP_DUS"/>
    <property type="match status" value="1"/>
</dbReference>
<dbReference type="InterPro" id="IPR045584">
    <property type="entry name" value="Pilin-like"/>
</dbReference>
<dbReference type="PANTHER" id="PTHR30093">
    <property type="entry name" value="GENERAL SECRETION PATHWAY PROTEIN G"/>
    <property type="match status" value="1"/>
</dbReference>
<evidence type="ECO:0000256" key="1">
    <source>
        <dbReference type="SAM" id="Phobius"/>
    </source>
</evidence>
<evidence type="ECO:0000313" key="3">
    <source>
        <dbReference type="EMBL" id="TCU89160.1"/>
    </source>
</evidence>
<keyword evidence="1" id="KW-1133">Transmembrane helix</keyword>
<evidence type="ECO:0000313" key="5">
    <source>
        <dbReference type="Proteomes" id="UP000295794"/>
    </source>
</evidence>
<dbReference type="InterPro" id="IPR012902">
    <property type="entry name" value="N_methyl_site"/>
</dbReference>
<dbReference type="EMBL" id="SMBT01000002">
    <property type="protein sequence ID" value="TCU89160.1"/>
    <property type="molecule type" value="Genomic_DNA"/>
</dbReference>
<dbReference type="InterPro" id="IPR031982">
    <property type="entry name" value="PilE-like"/>
</dbReference>
<keyword evidence="1" id="KW-0472">Membrane</keyword>
<dbReference type="RefSeq" id="WP_115226832.1">
    <property type="nucleotide sequence ID" value="NZ_CAWOLO010000002.1"/>
</dbReference>
<gene>
    <name evidence="2" type="primary">fimA_1</name>
    <name evidence="3" type="ORF">EV682_10271</name>
    <name evidence="2" type="ORF">NCTC11159_01594</name>
</gene>
<dbReference type="Proteomes" id="UP000255108">
    <property type="component" value="Unassembled WGS sequence"/>
</dbReference>